<dbReference type="EMBL" id="BPLR01015063">
    <property type="protein sequence ID" value="GIY73293.1"/>
    <property type="molecule type" value="Genomic_DNA"/>
</dbReference>
<dbReference type="Proteomes" id="UP001054945">
    <property type="component" value="Unassembled WGS sequence"/>
</dbReference>
<comment type="caution">
    <text evidence="1">The sequence shown here is derived from an EMBL/GenBank/DDBJ whole genome shotgun (WGS) entry which is preliminary data.</text>
</comment>
<gene>
    <name evidence="1" type="ORF">CEXT_632671</name>
</gene>
<reference evidence="1 2" key="1">
    <citation type="submission" date="2021-06" db="EMBL/GenBank/DDBJ databases">
        <title>Caerostris extrusa draft genome.</title>
        <authorList>
            <person name="Kono N."/>
            <person name="Arakawa K."/>
        </authorList>
    </citation>
    <scope>NUCLEOTIDE SEQUENCE [LARGE SCALE GENOMIC DNA]</scope>
</reference>
<protein>
    <submittedName>
        <fullName evidence="1">Uncharacterized protein</fullName>
    </submittedName>
</protein>
<accession>A0AAV4VUY6</accession>
<organism evidence="1 2">
    <name type="scientific">Caerostris extrusa</name>
    <name type="common">Bark spider</name>
    <name type="synonym">Caerostris bankana</name>
    <dbReference type="NCBI Taxonomy" id="172846"/>
    <lineage>
        <taxon>Eukaryota</taxon>
        <taxon>Metazoa</taxon>
        <taxon>Ecdysozoa</taxon>
        <taxon>Arthropoda</taxon>
        <taxon>Chelicerata</taxon>
        <taxon>Arachnida</taxon>
        <taxon>Araneae</taxon>
        <taxon>Araneomorphae</taxon>
        <taxon>Entelegynae</taxon>
        <taxon>Araneoidea</taxon>
        <taxon>Araneidae</taxon>
        <taxon>Caerostris</taxon>
    </lineage>
</organism>
<evidence type="ECO:0000313" key="2">
    <source>
        <dbReference type="Proteomes" id="UP001054945"/>
    </source>
</evidence>
<sequence>MTIAEDILSRGKDKVETYFYLLNSELEDFAGDKLLVLSSMTFSTYFSPSSHFKAPSLILIYSQGWLIPEVTDLVFQIPIRPVALSSSERASFGTTYRT</sequence>
<evidence type="ECO:0000313" key="1">
    <source>
        <dbReference type="EMBL" id="GIY73293.1"/>
    </source>
</evidence>
<name>A0AAV4VUY6_CAEEX</name>
<keyword evidence="2" id="KW-1185">Reference proteome</keyword>
<dbReference type="AlphaFoldDB" id="A0AAV4VUY6"/>
<proteinExistence type="predicted"/>